<keyword evidence="2" id="KW-1185">Reference proteome</keyword>
<accession>A0A2T7NZQ1</accession>
<evidence type="ECO:0000313" key="2">
    <source>
        <dbReference type="Proteomes" id="UP000245119"/>
    </source>
</evidence>
<reference evidence="1 2" key="1">
    <citation type="submission" date="2018-04" db="EMBL/GenBank/DDBJ databases">
        <title>The genome of golden apple snail Pomacea canaliculata provides insight into stress tolerance and invasive adaptation.</title>
        <authorList>
            <person name="Liu C."/>
            <person name="Liu B."/>
            <person name="Ren Y."/>
            <person name="Zhang Y."/>
            <person name="Wang H."/>
            <person name="Li S."/>
            <person name="Jiang F."/>
            <person name="Yin L."/>
            <person name="Zhang G."/>
            <person name="Qian W."/>
            <person name="Fan W."/>
        </authorList>
    </citation>
    <scope>NUCLEOTIDE SEQUENCE [LARGE SCALE GENOMIC DNA]</scope>
    <source>
        <strain evidence="1">SZHN2017</strain>
        <tissue evidence="1">Muscle</tissue>
    </source>
</reference>
<organism evidence="1 2">
    <name type="scientific">Pomacea canaliculata</name>
    <name type="common">Golden apple snail</name>
    <dbReference type="NCBI Taxonomy" id="400727"/>
    <lineage>
        <taxon>Eukaryota</taxon>
        <taxon>Metazoa</taxon>
        <taxon>Spiralia</taxon>
        <taxon>Lophotrochozoa</taxon>
        <taxon>Mollusca</taxon>
        <taxon>Gastropoda</taxon>
        <taxon>Caenogastropoda</taxon>
        <taxon>Architaenioglossa</taxon>
        <taxon>Ampullarioidea</taxon>
        <taxon>Ampullariidae</taxon>
        <taxon>Pomacea</taxon>
    </lineage>
</organism>
<dbReference type="AlphaFoldDB" id="A0A2T7NZQ1"/>
<proteinExistence type="predicted"/>
<comment type="caution">
    <text evidence="1">The sequence shown here is derived from an EMBL/GenBank/DDBJ whole genome shotgun (WGS) entry which is preliminary data.</text>
</comment>
<gene>
    <name evidence="1" type="ORF">C0Q70_14326</name>
</gene>
<protein>
    <submittedName>
        <fullName evidence="1">Uncharacterized protein</fullName>
    </submittedName>
</protein>
<sequence length="130" mass="14526">MDKRKEGGDKEENRPDIVVKRVTKLPSSSLRSDVYNSKQPALLHPPTLIKPILTLNLTPEERMIGVKTATAASSCPPPHSPPYPDVLSERHCRQVRSSAIKLSLKCLAQRRNYGDVDFKKNLTRVLLTAV</sequence>
<name>A0A2T7NZQ1_POMCA</name>
<evidence type="ECO:0000313" key="1">
    <source>
        <dbReference type="EMBL" id="PVD26648.1"/>
    </source>
</evidence>
<dbReference type="Proteomes" id="UP000245119">
    <property type="component" value="Linkage Group LG8"/>
</dbReference>
<dbReference type="EMBL" id="PZQS01000008">
    <property type="protein sequence ID" value="PVD26648.1"/>
    <property type="molecule type" value="Genomic_DNA"/>
</dbReference>